<dbReference type="AlphaFoldDB" id="A0A9E6XVW8"/>
<accession>A0A9E6XVW8</accession>
<reference evidence="3" key="1">
    <citation type="journal article" date="2022" name="Int. J. Syst. Evol. Microbiol.">
        <title>Pseudomonas aegrilactucae sp. nov. and Pseudomonas morbosilactucae sp. nov., pathogens causing bacterial rot of lettuce in Japan.</title>
        <authorList>
            <person name="Sawada H."/>
            <person name="Fujikawa T."/>
            <person name="Satou M."/>
        </authorList>
    </citation>
    <scope>NUCLEOTIDE SEQUENCE</scope>
    <source>
        <strain evidence="3">0166_1</strain>
    </source>
</reference>
<dbReference type="InterPro" id="IPR036291">
    <property type="entry name" value="NAD(P)-bd_dom_sf"/>
</dbReference>
<proteinExistence type="inferred from homology"/>
<dbReference type="SUPFAM" id="SSF51735">
    <property type="entry name" value="NAD(P)-binding Rossmann-fold domains"/>
    <property type="match status" value="1"/>
</dbReference>
<dbReference type="PANTHER" id="PTHR43669">
    <property type="entry name" value="5-KETO-D-GLUCONATE 5-REDUCTASE"/>
    <property type="match status" value="1"/>
</dbReference>
<organism evidence="3 4">
    <name type="scientific">Capillimicrobium parvum</name>
    <dbReference type="NCBI Taxonomy" id="2884022"/>
    <lineage>
        <taxon>Bacteria</taxon>
        <taxon>Bacillati</taxon>
        <taxon>Actinomycetota</taxon>
        <taxon>Thermoleophilia</taxon>
        <taxon>Solirubrobacterales</taxon>
        <taxon>Capillimicrobiaceae</taxon>
        <taxon>Capillimicrobium</taxon>
    </lineage>
</organism>
<comment type="similarity">
    <text evidence="1">Belongs to the short-chain dehydrogenases/reductases (SDR) family.</text>
</comment>
<protein>
    <submittedName>
        <fullName evidence="3">Enoyl-[acyl-carrier-protein] reductase [NADPH] FabL</fullName>
        <ecNumber evidence="3">1.3.1.104</ecNumber>
    </submittedName>
</protein>
<dbReference type="Gene3D" id="3.40.50.720">
    <property type="entry name" value="NAD(P)-binding Rossmann-like Domain"/>
    <property type="match status" value="1"/>
</dbReference>
<gene>
    <name evidence="3" type="primary">fabL</name>
    <name evidence="3" type="ORF">DSM104329_01129</name>
</gene>
<dbReference type="Pfam" id="PF13561">
    <property type="entry name" value="adh_short_C2"/>
    <property type="match status" value="1"/>
</dbReference>
<name>A0A9E6XVW8_9ACTN</name>
<dbReference type="EMBL" id="CP087164">
    <property type="protein sequence ID" value="UGS34747.1"/>
    <property type="molecule type" value="Genomic_DNA"/>
</dbReference>
<dbReference type="RefSeq" id="WP_259314414.1">
    <property type="nucleotide sequence ID" value="NZ_CP087164.1"/>
</dbReference>
<evidence type="ECO:0000256" key="1">
    <source>
        <dbReference type="ARBA" id="ARBA00006484"/>
    </source>
</evidence>
<evidence type="ECO:0000313" key="3">
    <source>
        <dbReference type="EMBL" id="UGS34747.1"/>
    </source>
</evidence>
<dbReference type="PRINTS" id="PR00081">
    <property type="entry name" value="GDHRDH"/>
</dbReference>
<keyword evidence="4" id="KW-1185">Reference proteome</keyword>
<keyword evidence="2 3" id="KW-0560">Oxidoreductase</keyword>
<dbReference type="GO" id="GO:0141148">
    <property type="term" value="F:enoyl-[acyl-carrier-protein] reductase (NADPH) activity"/>
    <property type="evidence" value="ECO:0007669"/>
    <property type="project" value="UniProtKB-EC"/>
</dbReference>
<sequence>MTICVTGGSSGLGRAIAERFAAEGGDVFINYHADDDAAQAAAAAVEAAGGRPHVVKADMGTTEGVETLIGAVRERTDRLDQLVHCAAMAVTGSLLETDPETLTRSITVNGLALVALVRAALPLMGPGSNVVYLTSRGARFAIPNYGTLGTAKALGEHIVRYLAVECAPHGIRVNSVSPGPVETAAFRAMFPGNYRDRLDAAAKANPSGRGIELEDAAELVWALTRPELAMVQGQTVTVDGGLSL</sequence>
<evidence type="ECO:0000313" key="4">
    <source>
        <dbReference type="Proteomes" id="UP001162834"/>
    </source>
</evidence>
<dbReference type="KEGG" id="sbae:DSM104329_01129"/>
<dbReference type="EC" id="1.3.1.104" evidence="3"/>
<dbReference type="InterPro" id="IPR002347">
    <property type="entry name" value="SDR_fam"/>
</dbReference>
<dbReference type="Proteomes" id="UP001162834">
    <property type="component" value="Chromosome"/>
</dbReference>
<dbReference type="PANTHER" id="PTHR43669:SF3">
    <property type="entry name" value="ALCOHOL DEHYDROGENASE, PUTATIVE (AFU_ORTHOLOGUE AFUA_3G03445)-RELATED"/>
    <property type="match status" value="1"/>
</dbReference>
<evidence type="ECO:0000256" key="2">
    <source>
        <dbReference type="ARBA" id="ARBA00023002"/>
    </source>
</evidence>